<accession>A0A1I8HJ40</accession>
<evidence type="ECO:0000256" key="3">
    <source>
        <dbReference type="ARBA" id="ARBA00022737"/>
    </source>
</evidence>
<sequence>ILDDSAPFHVLKDTGEIRAIAPIDRESHPEPFVFVVQAYDGSTPRKSGSATVTVNVVDANDNPPACAWRRWQFDISEAAPLNTTVGWVAASDSDSGANAMVSFALVGNHSDGPFGIGASDGRLWLRRSLDRESQDRYELRVRLTDYGPQSLTSECSVLISVLDVNDNDPVPAAATFEFDVRVNEVVGALLGGIFAWDPDAGRNGSVTYSVLPGTAGDSTGSSYIRLNDSETSSGFVYLKRSLTGWQPGQTISAAVVATDGG</sequence>
<comment type="subcellular location">
    <subcellularLocation>
        <location evidence="1">Membrane</location>
    </subcellularLocation>
</comment>
<feature type="domain" description="Cadherin" evidence="8">
    <location>
        <begin position="172"/>
        <end position="261"/>
    </location>
</feature>
<keyword evidence="9" id="KW-1185">Reference proteome</keyword>
<dbReference type="InterPro" id="IPR020894">
    <property type="entry name" value="Cadherin_CS"/>
</dbReference>
<dbReference type="GO" id="GO:0005886">
    <property type="term" value="C:plasma membrane"/>
    <property type="evidence" value="ECO:0007669"/>
    <property type="project" value="UniProtKB-SubCell"/>
</dbReference>
<feature type="domain" description="Cadherin" evidence="8">
    <location>
        <begin position="67"/>
        <end position="171"/>
    </location>
</feature>
<dbReference type="PANTHER" id="PTHR24026">
    <property type="entry name" value="FAT ATYPICAL CADHERIN-RELATED"/>
    <property type="match status" value="1"/>
</dbReference>
<dbReference type="GO" id="GO:0007156">
    <property type="term" value="P:homophilic cell adhesion via plasma membrane adhesion molecules"/>
    <property type="evidence" value="ECO:0007669"/>
    <property type="project" value="InterPro"/>
</dbReference>
<dbReference type="PRINTS" id="PR00205">
    <property type="entry name" value="CADHERIN"/>
</dbReference>
<evidence type="ECO:0000256" key="2">
    <source>
        <dbReference type="ARBA" id="ARBA00022692"/>
    </source>
</evidence>
<dbReference type="FunFam" id="2.60.40.60:FF:000015">
    <property type="entry name" value="FAT atypical cadherin 1"/>
    <property type="match status" value="1"/>
</dbReference>
<dbReference type="InterPro" id="IPR015919">
    <property type="entry name" value="Cadherin-like_sf"/>
</dbReference>
<keyword evidence="3" id="KW-0677">Repeat</keyword>
<dbReference type="PROSITE" id="PS00232">
    <property type="entry name" value="CADHERIN_1"/>
    <property type="match status" value="2"/>
</dbReference>
<keyword evidence="2" id="KW-0812">Transmembrane</keyword>
<protein>
    <submittedName>
        <fullName evidence="10">Cadherin domain-containing protein</fullName>
    </submittedName>
</protein>
<dbReference type="GO" id="GO:0005509">
    <property type="term" value="F:calcium ion binding"/>
    <property type="evidence" value="ECO:0007669"/>
    <property type="project" value="UniProtKB-UniRule"/>
</dbReference>
<proteinExistence type="predicted"/>
<organism evidence="9 10">
    <name type="scientific">Macrostomum lignano</name>
    <dbReference type="NCBI Taxonomy" id="282301"/>
    <lineage>
        <taxon>Eukaryota</taxon>
        <taxon>Metazoa</taxon>
        <taxon>Spiralia</taxon>
        <taxon>Lophotrochozoa</taxon>
        <taxon>Platyhelminthes</taxon>
        <taxon>Rhabditophora</taxon>
        <taxon>Macrostomorpha</taxon>
        <taxon>Macrostomida</taxon>
        <taxon>Macrostomidae</taxon>
        <taxon>Macrostomum</taxon>
    </lineage>
</organism>
<evidence type="ECO:0000256" key="4">
    <source>
        <dbReference type="ARBA" id="ARBA00022837"/>
    </source>
</evidence>
<feature type="domain" description="Cadherin" evidence="8">
    <location>
        <begin position="8"/>
        <end position="66"/>
    </location>
</feature>
<dbReference type="WBParaSite" id="maker-uti_cns_0006336-snap-gene-0.5-mRNA-1">
    <property type="protein sequence ID" value="maker-uti_cns_0006336-snap-gene-0.5-mRNA-1"/>
    <property type="gene ID" value="maker-uti_cns_0006336-snap-gene-0.5"/>
</dbReference>
<evidence type="ECO:0000256" key="5">
    <source>
        <dbReference type="ARBA" id="ARBA00022989"/>
    </source>
</evidence>
<reference evidence="10" key="1">
    <citation type="submission" date="2016-11" db="UniProtKB">
        <authorList>
            <consortium name="WormBaseParasite"/>
        </authorList>
    </citation>
    <scope>IDENTIFICATION</scope>
</reference>
<name>A0A1I8HJ40_9PLAT</name>
<dbReference type="PROSITE" id="PS50268">
    <property type="entry name" value="CADHERIN_2"/>
    <property type="match status" value="3"/>
</dbReference>
<dbReference type="SMART" id="SM00112">
    <property type="entry name" value="CA"/>
    <property type="match status" value="2"/>
</dbReference>
<dbReference type="Pfam" id="PF00028">
    <property type="entry name" value="Cadherin"/>
    <property type="match status" value="1"/>
</dbReference>
<keyword evidence="4 7" id="KW-0106">Calcium</keyword>
<evidence type="ECO:0000313" key="10">
    <source>
        <dbReference type="WBParaSite" id="maker-uti_cns_0006336-snap-gene-0.5-mRNA-1"/>
    </source>
</evidence>
<dbReference type="CDD" id="cd11304">
    <property type="entry name" value="Cadherin_repeat"/>
    <property type="match status" value="3"/>
</dbReference>
<evidence type="ECO:0000259" key="8">
    <source>
        <dbReference type="PROSITE" id="PS50268"/>
    </source>
</evidence>
<dbReference type="SUPFAM" id="SSF49313">
    <property type="entry name" value="Cadherin-like"/>
    <property type="match status" value="3"/>
</dbReference>
<dbReference type="PANTHER" id="PTHR24026:SF126">
    <property type="entry name" value="PROTOCADHERIN FAT 4"/>
    <property type="match status" value="1"/>
</dbReference>
<evidence type="ECO:0000256" key="7">
    <source>
        <dbReference type="PROSITE-ProRule" id="PRU00043"/>
    </source>
</evidence>
<keyword evidence="6" id="KW-0472">Membrane</keyword>
<dbReference type="AlphaFoldDB" id="A0A1I8HJ40"/>
<evidence type="ECO:0000313" key="9">
    <source>
        <dbReference type="Proteomes" id="UP000095280"/>
    </source>
</evidence>
<evidence type="ECO:0000256" key="6">
    <source>
        <dbReference type="ARBA" id="ARBA00023136"/>
    </source>
</evidence>
<evidence type="ECO:0000256" key="1">
    <source>
        <dbReference type="ARBA" id="ARBA00004370"/>
    </source>
</evidence>
<dbReference type="Proteomes" id="UP000095280">
    <property type="component" value="Unplaced"/>
</dbReference>
<dbReference type="InterPro" id="IPR002126">
    <property type="entry name" value="Cadherin-like_dom"/>
</dbReference>
<dbReference type="Gene3D" id="2.60.40.60">
    <property type="entry name" value="Cadherins"/>
    <property type="match status" value="3"/>
</dbReference>
<keyword evidence="5" id="KW-1133">Transmembrane helix</keyword>